<proteinExistence type="predicted"/>
<dbReference type="Proteomes" id="UP001469553">
    <property type="component" value="Unassembled WGS sequence"/>
</dbReference>
<keyword evidence="2" id="KW-1185">Reference proteome</keyword>
<evidence type="ECO:0000313" key="2">
    <source>
        <dbReference type="Proteomes" id="UP001469553"/>
    </source>
</evidence>
<comment type="caution">
    <text evidence="1">The sequence shown here is derived from an EMBL/GenBank/DDBJ whole genome shotgun (WGS) entry which is preliminary data.</text>
</comment>
<sequence length="114" mass="12973">MRTGLWSGYRVLQNRRPAGTSCHLCRVQPQPRPSVLILSELLIVLMNILEASRNESSGFEGMVSMALTANDPFNDQGVRRMGRKKAKSFNKLYINMISDLDVFTFVFSSRNIIY</sequence>
<organism evidence="1 2">
    <name type="scientific">Ameca splendens</name>
    <dbReference type="NCBI Taxonomy" id="208324"/>
    <lineage>
        <taxon>Eukaryota</taxon>
        <taxon>Metazoa</taxon>
        <taxon>Chordata</taxon>
        <taxon>Craniata</taxon>
        <taxon>Vertebrata</taxon>
        <taxon>Euteleostomi</taxon>
        <taxon>Actinopterygii</taxon>
        <taxon>Neopterygii</taxon>
        <taxon>Teleostei</taxon>
        <taxon>Neoteleostei</taxon>
        <taxon>Acanthomorphata</taxon>
        <taxon>Ovalentaria</taxon>
        <taxon>Atherinomorphae</taxon>
        <taxon>Cyprinodontiformes</taxon>
        <taxon>Goodeidae</taxon>
        <taxon>Ameca</taxon>
    </lineage>
</organism>
<dbReference type="EMBL" id="JAHRIP010037966">
    <property type="protein sequence ID" value="MEQ2294734.1"/>
    <property type="molecule type" value="Genomic_DNA"/>
</dbReference>
<reference evidence="1 2" key="1">
    <citation type="submission" date="2021-06" db="EMBL/GenBank/DDBJ databases">
        <authorList>
            <person name="Palmer J.M."/>
        </authorList>
    </citation>
    <scope>NUCLEOTIDE SEQUENCE [LARGE SCALE GENOMIC DNA]</scope>
    <source>
        <strain evidence="1 2">AS_MEX2019</strain>
        <tissue evidence="1">Muscle</tissue>
    </source>
</reference>
<evidence type="ECO:0000313" key="1">
    <source>
        <dbReference type="EMBL" id="MEQ2294734.1"/>
    </source>
</evidence>
<accession>A0ABV0YLL2</accession>
<protein>
    <submittedName>
        <fullName evidence="1">Uncharacterized protein</fullName>
    </submittedName>
</protein>
<name>A0ABV0YLL2_9TELE</name>
<gene>
    <name evidence="1" type="ORF">AMECASPLE_006959</name>
</gene>